<dbReference type="EMBL" id="NPIC01000001">
    <property type="protein sequence ID" value="RDL41906.1"/>
    <property type="molecule type" value="Genomic_DNA"/>
</dbReference>
<accession>A0A370U2A3</accession>
<dbReference type="AlphaFoldDB" id="A0A370U2A3"/>
<dbReference type="GeneID" id="43594734"/>
<protein>
    <submittedName>
        <fullName evidence="1">Uncharacterized protein</fullName>
    </submittedName>
</protein>
<dbReference type="Proteomes" id="UP000254866">
    <property type="component" value="Unassembled WGS sequence"/>
</dbReference>
<evidence type="ECO:0000313" key="1">
    <source>
        <dbReference type="EMBL" id="RDL41906.1"/>
    </source>
</evidence>
<dbReference type="OrthoDB" id="4757819at2759"/>
<reference evidence="1 2" key="1">
    <citation type="journal article" date="2018" name="IMA Fungus">
        <title>IMA Genome-F 9: Draft genome sequence of Annulohypoxylon stygium, Aspergillus mulundensis, Berkeleyomyces basicola (syn. Thielaviopsis basicola), Ceratocystis smalleyi, two Cercospora beticola strains, Coleophoma cylindrospora, Fusarium fracticaudum, Phialophora cf. hyalina, and Morchella septimelata.</title>
        <authorList>
            <person name="Wingfield B.D."/>
            <person name="Bills G.F."/>
            <person name="Dong Y."/>
            <person name="Huang W."/>
            <person name="Nel W.J."/>
            <person name="Swalarsk-Parry B.S."/>
            <person name="Vaghefi N."/>
            <person name="Wilken P.M."/>
            <person name="An Z."/>
            <person name="de Beer Z.W."/>
            <person name="De Vos L."/>
            <person name="Chen L."/>
            <person name="Duong T.A."/>
            <person name="Gao Y."/>
            <person name="Hammerbacher A."/>
            <person name="Kikkert J.R."/>
            <person name="Li Y."/>
            <person name="Li H."/>
            <person name="Li K."/>
            <person name="Li Q."/>
            <person name="Liu X."/>
            <person name="Ma X."/>
            <person name="Naidoo K."/>
            <person name="Pethybridge S.J."/>
            <person name="Sun J."/>
            <person name="Steenkamp E.T."/>
            <person name="van der Nest M.A."/>
            <person name="van Wyk S."/>
            <person name="Wingfield M.J."/>
            <person name="Xiong C."/>
            <person name="Yue Q."/>
            <person name="Zhang X."/>
        </authorList>
    </citation>
    <scope>NUCLEOTIDE SEQUENCE [LARGE SCALE GENOMIC DNA]</scope>
    <source>
        <strain evidence="1 2">BP 5553</strain>
    </source>
</reference>
<gene>
    <name evidence="1" type="ORF">BP5553_01885</name>
</gene>
<name>A0A370U2A3_9HELO</name>
<comment type="caution">
    <text evidence="1">The sequence shown here is derived from an EMBL/GenBank/DDBJ whole genome shotgun (WGS) entry which is preliminary data.</text>
</comment>
<keyword evidence="2" id="KW-1185">Reference proteome</keyword>
<organism evidence="1 2">
    <name type="scientific">Venustampulla echinocandica</name>
    <dbReference type="NCBI Taxonomy" id="2656787"/>
    <lineage>
        <taxon>Eukaryota</taxon>
        <taxon>Fungi</taxon>
        <taxon>Dikarya</taxon>
        <taxon>Ascomycota</taxon>
        <taxon>Pezizomycotina</taxon>
        <taxon>Leotiomycetes</taxon>
        <taxon>Helotiales</taxon>
        <taxon>Pleuroascaceae</taxon>
        <taxon>Venustampulla</taxon>
    </lineage>
</organism>
<proteinExistence type="predicted"/>
<dbReference type="RefSeq" id="XP_031874562.1">
    <property type="nucleotide sequence ID" value="XM_032010508.1"/>
</dbReference>
<sequence length="217" mass="25316">MPLIGPPITYDCLTELTDVLDCTSKIYDIIGPHYEWNWPDWEKHLERHVSSDDEQEIRKRDPGETDDEYKDRMCRRAARPEKRACEEAEWLKSAIIMTRALHFAQSKHTQGYTLKIESITGRLEHSYSPQRMYEYVVVCFNQGWGRRIWKRDLPMPPNTMSEVENGKWFSDKTFSMEQEIVGKWNNGVELGQIVGRRTLSNLAGASSVPFFAYLAGY</sequence>
<evidence type="ECO:0000313" key="2">
    <source>
        <dbReference type="Proteomes" id="UP000254866"/>
    </source>
</evidence>